<dbReference type="EMBL" id="CP046172">
    <property type="protein sequence ID" value="QIS11619.1"/>
    <property type="molecule type" value="Genomic_DNA"/>
</dbReference>
<keyword evidence="3" id="KW-1185">Reference proteome</keyword>
<accession>A0A6G9YEG3</accession>
<dbReference type="RefSeq" id="WP_167474405.1">
    <property type="nucleotide sequence ID" value="NZ_CP046172.1"/>
</dbReference>
<evidence type="ECO:0000313" key="3">
    <source>
        <dbReference type="Proteomes" id="UP000503540"/>
    </source>
</evidence>
<feature type="domain" description="Xylose isomerase-like TIM barrel" evidence="1">
    <location>
        <begin position="22"/>
        <end position="183"/>
    </location>
</feature>
<dbReference type="SUPFAM" id="SSF51658">
    <property type="entry name" value="Xylose isomerase-like"/>
    <property type="match status" value="1"/>
</dbReference>
<gene>
    <name evidence="2" type="ORF">F5544_18740</name>
</gene>
<dbReference type="InterPro" id="IPR036237">
    <property type="entry name" value="Xyl_isomerase-like_sf"/>
</dbReference>
<dbReference type="KEGG" id="nah:F5544_18740"/>
<name>A0A6G9YEG3_9NOCA</name>
<evidence type="ECO:0000313" key="2">
    <source>
        <dbReference type="EMBL" id="QIS11619.1"/>
    </source>
</evidence>
<reference evidence="2 3" key="1">
    <citation type="journal article" date="2019" name="ACS Chem. Biol.">
        <title>Identification and Mobilization of a Cryptic Antibiotic Biosynthesis Gene Locus from a Human-Pathogenic Nocardia Isolate.</title>
        <authorList>
            <person name="Herisse M."/>
            <person name="Ishida K."/>
            <person name="Porter J.L."/>
            <person name="Howden B."/>
            <person name="Hertweck C."/>
            <person name="Stinear T.P."/>
            <person name="Pidot S.J."/>
        </authorList>
    </citation>
    <scope>NUCLEOTIDE SEQUENCE [LARGE SCALE GENOMIC DNA]</scope>
    <source>
        <strain evidence="2 3">AUSMDU00012717</strain>
    </source>
</reference>
<dbReference type="AlphaFoldDB" id="A0A6G9YEG3"/>
<dbReference type="InterPro" id="IPR013022">
    <property type="entry name" value="Xyl_isomerase-like_TIM-brl"/>
</dbReference>
<dbReference type="Pfam" id="PF01261">
    <property type="entry name" value="AP_endonuc_2"/>
    <property type="match status" value="1"/>
</dbReference>
<sequence>MTALALPQWRLDTDRGIAILRALRHGIARVHLDFGGAHRGPRLDDPRTLRETARAMAGVEVPVLAVNHVNDVGMFGGSGDFAPHCLRLVERAIQVAAELGIPTVHIPNFRASAVTDAAKLRIAAEFLAAAATYARRFGIGVASESGLGAADLALLYRLTGARELTIVVDTGNLVDAGHAIPEMFALAETVCLHSDIHVKAPTAPGAPPLSELIAHQLLPHHRPVAVLLENDYRASESALIRDIAWARAAFRARSGGSAAS</sequence>
<evidence type="ECO:0000259" key="1">
    <source>
        <dbReference type="Pfam" id="PF01261"/>
    </source>
</evidence>
<dbReference type="Gene3D" id="3.20.20.150">
    <property type="entry name" value="Divalent-metal-dependent TIM barrel enzymes"/>
    <property type="match status" value="1"/>
</dbReference>
<proteinExistence type="predicted"/>
<dbReference type="Proteomes" id="UP000503540">
    <property type="component" value="Chromosome"/>
</dbReference>
<protein>
    <submittedName>
        <fullName evidence="2">TIM barrel protein</fullName>
    </submittedName>
</protein>
<organism evidence="2 3">
    <name type="scientific">Nocardia arthritidis</name>
    <dbReference type="NCBI Taxonomy" id="228602"/>
    <lineage>
        <taxon>Bacteria</taxon>
        <taxon>Bacillati</taxon>
        <taxon>Actinomycetota</taxon>
        <taxon>Actinomycetes</taxon>
        <taxon>Mycobacteriales</taxon>
        <taxon>Nocardiaceae</taxon>
        <taxon>Nocardia</taxon>
    </lineage>
</organism>